<dbReference type="OrthoDB" id="7009380at2"/>
<dbReference type="EMBL" id="LT629705">
    <property type="protein sequence ID" value="SDO18458.1"/>
    <property type="molecule type" value="Genomic_DNA"/>
</dbReference>
<accession>A0A1H0HH15</accession>
<feature type="region of interest" description="Disordered" evidence="1">
    <location>
        <begin position="1"/>
        <end position="23"/>
    </location>
</feature>
<evidence type="ECO:0008006" key="4">
    <source>
        <dbReference type="Google" id="ProtNLM"/>
    </source>
</evidence>
<dbReference type="Proteomes" id="UP000198827">
    <property type="component" value="Chromosome I"/>
</dbReference>
<gene>
    <name evidence="2" type="ORF">SAMN04489798_2263</name>
</gene>
<evidence type="ECO:0000313" key="2">
    <source>
        <dbReference type="EMBL" id="SDO18458.1"/>
    </source>
</evidence>
<dbReference type="Pfam" id="PF19619">
    <property type="entry name" value="DUF6124"/>
    <property type="match status" value="1"/>
</dbReference>
<evidence type="ECO:0000313" key="3">
    <source>
        <dbReference type="Proteomes" id="UP000198827"/>
    </source>
</evidence>
<dbReference type="RefSeq" id="WP_090180637.1">
    <property type="nucleotide sequence ID" value="NZ_LT629705.1"/>
</dbReference>
<reference evidence="2 3" key="1">
    <citation type="submission" date="2016-10" db="EMBL/GenBank/DDBJ databases">
        <authorList>
            <person name="de Groot N.N."/>
        </authorList>
    </citation>
    <scope>NUCLEOTIDE SEQUENCE [LARGE SCALE GENOMIC DNA]</scope>
    <source>
        <strain evidence="2 3">CECT 7543</strain>
    </source>
</reference>
<protein>
    <recommendedName>
        <fullName evidence="4">DUF3077 domain-containing protein</fullName>
    </recommendedName>
</protein>
<evidence type="ECO:0000256" key="1">
    <source>
        <dbReference type="SAM" id="MobiDB-lite"/>
    </source>
</evidence>
<proteinExistence type="predicted"/>
<name>A0A1H0HH15_9PSED</name>
<sequence>MFKITPNPPETDDVSPYESTDPKKLNEAADRALDFYLKPVIPQTTPRKPSTIFLIAPDIDNETLLANACESLASASVMLSDFAGLVEGTHRNTLLGIQQSVMLGELAVNRLLDNLDPPGCTV</sequence>
<dbReference type="AlphaFoldDB" id="A0A1H0HH15"/>
<organism evidence="2 3">
    <name type="scientific">Pseudomonas arsenicoxydans</name>
    <dbReference type="NCBI Taxonomy" id="702115"/>
    <lineage>
        <taxon>Bacteria</taxon>
        <taxon>Pseudomonadati</taxon>
        <taxon>Pseudomonadota</taxon>
        <taxon>Gammaproteobacteria</taxon>
        <taxon>Pseudomonadales</taxon>
        <taxon>Pseudomonadaceae</taxon>
        <taxon>Pseudomonas</taxon>
    </lineage>
</organism>